<accession>A0A392RFF0</accession>
<dbReference type="EMBL" id="LXQA010214351">
    <property type="protein sequence ID" value="MCI34510.1"/>
    <property type="molecule type" value="Genomic_DNA"/>
</dbReference>
<reference evidence="1 2" key="1">
    <citation type="journal article" date="2018" name="Front. Plant Sci.">
        <title>Red Clover (Trifolium pratense) and Zigzag Clover (T. medium) - A Picture of Genomic Similarities and Differences.</title>
        <authorList>
            <person name="Dluhosova J."/>
            <person name="Istvanek J."/>
            <person name="Nedelnik J."/>
            <person name="Repkova J."/>
        </authorList>
    </citation>
    <scope>NUCLEOTIDE SEQUENCE [LARGE SCALE GENOMIC DNA]</scope>
    <source>
        <strain evidence="2">cv. 10/8</strain>
        <tissue evidence="1">Leaf</tissue>
    </source>
</reference>
<proteinExistence type="predicted"/>
<comment type="caution">
    <text evidence="1">The sequence shown here is derived from an EMBL/GenBank/DDBJ whole genome shotgun (WGS) entry which is preliminary data.</text>
</comment>
<feature type="non-terminal residue" evidence="1">
    <location>
        <position position="1"/>
    </location>
</feature>
<sequence length="42" mass="4629">QDSNLSSPEKILTLRFAGGNDVIIWSSVENKSVQSGFKLEFS</sequence>
<organism evidence="1 2">
    <name type="scientific">Trifolium medium</name>
    <dbReference type="NCBI Taxonomy" id="97028"/>
    <lineage>
        <taxon>Eukaryota</taxon>
        <taxon>Viridiplantae</taxon>
        <taxon>Streptophyta</taxon>
        <taxon>Embryophyta</taxon>
        <taxon>Tracheophyta</taxon>
        <taxon>Spermatophyta</taxon>
        <taxon>Magnoliopsida</taxon>
        <taxon>eudicotyledons</taxon>
        <taxon>Gunneridae</taxon>
        <taxon>Pentapetalae</taxon>
        <taxon>rosids</taxon>
        <taxon>fabids</taxon>
        <taxon>Fabales</taxon>
        <taxon>Fabaceae</taxon>
        <taxon>Papilionoideae</taxon>
        <taxon>50 kb inversion clade</taxon>
        <taxon>NPAAA clade</taxon>
        <taxon>Hologalegina</taxon>
        <taxon>IRL clade</taxon>
        <taxon>Trifolieae</taxon>
        <taxon>Trifolium</taxon>
    </lineage>
</organism>
<protein>
    <submittedName>
        <fullName evidence="1">Uncharacterized protein</fullName>
    </submittedName>
</protein>
<keyword evidence="2" id="KW-1185">Reference proteome</keyword>
<evidence type="ECO:0000313" key="2">
    <source>
        <dbReference type="Proteomes" id="UP000265520"/>
    </source>
</evidence>
<dbReference type="Proteomes" id="UP000265520">
    <property type="component" value="Unassembled WGS sequence"/>
</dbReference>
<evidence type="ECO:0000313" key="1">
    <source>
        <dbReference type="EMBL" id="MCI34510.1"/>
    </source>
</evidence>
<dbReference type="AlphaFoldDB" id="A0A392RFF0"/>
<name>A0A392RFF0_9FABA</name>